<organism evidence="8">
    <name type="scientific">marine metagenome</name>
    <dbReference type="NCBI Taxonomy" id="408172"/>
    <lineage>
        <taxon>unclassified sequences</taxon>
        <taxon>metagenomes</taxon>
        <taxon>ecological metagenomes</taxon>
    </lineage>
</organism>
<evidence type="ECO:0000256" key="3">
    <source>
        <dbReference type="ARBA" id="ARBA00022723"/>
    </source>
</evidence>
<evidence type="ECO:0000256" key="1">
    <source>
        <dbReference type="ARBA" id="ARBA00001947"/>
    </source>
</evidence>
<evidence type="ECO:0000256" key="6">
    <source>
        <dbReference type="ARBA" id="ARBA00023049"/>
    </source>
</evidence>
<dbReference type="GO" id="GO:0016020">
    <property type="term" value="C:membrane"/>
    <property type="evidence" value="ECO:0007669"/>
    <property type="project" value="TreeGrafter"/>
</dbReference>
<name>A0A382BHD1_9ZZZZ</name>
<proteinExistence type="predicted"/>
<feature type="domain" description="Peptidase M48" evidence="7">
    <location>
        <begin position="45"/>
        <end position="226"/>
    </location>
</feature>
<accession>A0A382BHD1</accession>
<comment type="cofactor">
    <cofactor evidence="1">
        <name>Zn(2+)</name>
        <dbReference type="ChEBI" id="CHEBI:29105"/>
    </cofactor>
</comment>
<keyword evidence="3" id="KW-0479">Metal-binding</keyword>
<gene>
    <name evidence="8" type="ORF">METZ01_LOCUS165765</name>
</gene>
<evidence type="ECO:0000256" key="2">
    <source>
        <dbReference type="ARBA" id="ARBA00022670"/>
    </source>
</evidence>
<keyword evidence="6" id="KW-0482">Metalloprotease</keyword>
<evidence type="ECO:0000256" key="4">
    <source>
        <dbReference type="ARBA" id="ARBA00022801"/>
    </source>
</evidence>
<dbReference type="InterPro" id="IPR051156">
    <property type="entry name" value="Mito/Outer_Membr_Metalloprot"/>
</dbReference>
<dbReference type="PANTHER" id="PTHR22726">
    <property type="entry name" value="METALLOENDOPEPTIDASE OMA1"/>
    <property type="match status" value="1"/>
</dbReference>
<reference evidence="8" key="1">
    <citation type="submission" date="2018-05" db="EMBL/GenBank/DDBJ databases">
        <authorList>
            <person name="Lanie J.A."/>
            <person name="Ng W.-L."/>
            <person name="Kazmierczak K.M."/>
            <person name="Andrzejewski T.M."/>
            <person name="Davidsen T.M."/>
            <person name="Wayne K.J."/>
            <person name="Tettelin H."/>
            <person name="Glass J.I."/>
            <person name="Rusch D."/>
            <person name="Podicherti R."/>
            <person name="Tsui H.-C.T."/>
            <person name="Winkler M.E."/>
        </authorList>
    </citation>
    <scope>NUCLEOTIDE SEQUENCE</scope>
</reference>
<keyword evidence="4" id="KW-0378">Hydrolase</keyword>
<evidence type="ECO:0000313" key="8">
    <source>
        <dbReference type="EMBL" id="SVB12911.1"/>
    </source>
</evidence>
<dbReference type="PANTHER" id="PTHR22726:SF1">
    <property type="entry name" value="METALLOENDOPEPTIDASE OMA1, MITOCHONDRIAL"/>
    <property type="match status" value="1"/>
</dbReference>
<evidence type="ECO:0000256" key="5">
    <source>
        <dbReference type="ARBA" id="ARBA00022833"/>
    </source>
</evidence>
<dbReference type="Pfam" id="PF01435">
    <property type="entry name" value="Peptidase_M48"/>
    <property type="match status" value="1"/>
</dbReference>
<evidence type="ECO:0000259" key="7">
    <source>
        <dbReference type="Pfam" id="PF01435"/>
    </source>
</evidence>
<sequence>MVLIGCIGGISDINIFSDQEEADLGEQFANEMEKDLDINDDADLNSYIQELGQLLVNHSKRHNIVYTFKIVNSEEVNAFAIPGGYVYINVGLLRMSETESELAGVIAHEIGHVVERHGMKQLTKQMGLVMISQLIFGEDPDKVREIISQIILSGVLMKYSRDAERGADRNAVEITYAAELNPYGMVKFFEKLQRQKSRHNSQISAQIQKLTSSHPLTSERISDVKNLISKLPPRSLSQRDSQRFLLLKKKLPLIEESDSH</sequence>
<dbReference type="InterPro" id="IPR001915">
    <property type="entry name" value="Peptidase_M48"/>
</dbReference>
<dbReference type="AlphaFoldDB" id="A0A382BHD1"/>
<dbReference type="GO" id="GO:0046872">
    <property type="term" value="F:metal ion binding"/>
    <property type="evidence" value="ECO:0007669"/>
    <property type="project" value="UniProtKB-KW"/>
</dbReference>
<dbReference type="CDD" id="cd07333">
    <property type="entry name" value="M48C_bepA_like"/>
    <property type="match status" value="1"/>
</dbReference>
<dbReference type="EMBL" id="UINC01029720">
    <property type="protein sequence ID" value="SVB12911.1"/>
    <property type="molecule type" value="Genomic_DNA"/>
</dbReference>
<protein>
    <recommendedName>
        <fullName evidence="7">Peptidase M48 domain-containing protein</fullName>
    </recommendedName>
</protein>
<dbReference type="GO" id="GO:0051603">
    <property type="term" value="P:proteolysis involved in protein catabolic process"/>
    <property type="evidence" value="ECO:0007669"/>
    <property type="project" value="TreeGrafter"/>
</dbReference>
<keyword evidence="5" id="KW-0862">Zinc</keyword>
<dbReference type="Gene3D" id="3.30.2010.10">
    <property type="entry name" value="Metalloproteases ('zincins'), catalytic domain"/>
    <property type="match status" value="1"/>
</dbReference>
<dbReference type="GO" id="GO:0004222">
    <property type="term" value="F:metalloendopeptidase activity"/>
    <property type="evidence" value="ECO:0007669"/>
    <property type="project" value="InterPro"/>
</dbReference>
<keyword evidence="2" id="KW-0645">Protease</keyword>